<gene>
    <name evidence="2" type="ORF">FKW44_024842</name>
</gene>
<evidence type="ECO:0000256" key="1">
    <source>
        <dbReference type="SAM" id="MobiDB-lite"/>
    </source>
</evidence>
<sequence length="63" mass="7479">MKNLQPPHPNPNNASRKNNNNYVNRRRTMRKQQMMKTHAFDSQTHQILKEETHPPPGRAFKSK</sequence>
<reference evidence="3" key="1">
    <citation type="submission" date="2021-01" db="EMBL/GenBank/DDBJ databases">
        <title>Caligus Genome Assembly.</title>
        <authorList>
            <person name="Gallardo-Escarate C."/>
        </authorList>
    </citation>
    <scope>NUCLEOTIDE SEQUENCE [LARGE SCALE GENOMIC DNA]</scope>
</reference>
<evidence type="ECO:0000313" key="2">
    <source>
        <dbReference type="EMBL" id="QQP32509.1"/>
    </source>
</evidence>
<evidence type="ECO:0000313" key="3">
    <source>
        <dbReference type="Proteomes" id="UP000595437"/>
    </source>
</evidence>
<accession>A0A7T8GM85</accession>
<organism evidence="2 3">
    <name type="scientific">Caligus rogercresseyi</name>
    <name type="common">Sea louse</name>
    <dbReference type="NCBI Taxonomy" id="217165"/>
    <lineage>
        <taxon>Eukaryota</taxon>
        <taxon>Metazoa</taxon>
        <taxon>Ecdysozoa</taxon>
        <taxon>Arthropoda</taxon>
        <taxon>Crustacea</taxon>
        <taxon>Multicrustacea</taxon>
        <taxon>Hexanauplia</taxon>
        <taxon>Copepoda</taxon>
        <taxon>Siphonostomatoida</taxon>
        <taxon>Caligidae</taxon>
        <taxon>Caligus</taxon>
    </lineage>
</organism>
<keyword evidence="3" id="KW-1185">Reference proteome</keyword>
<dbReference type="EMBL" id="CP045909">
    <property type="protein sequence ID" value="QQP32509.1"/>
    <property type="molecule type" value="Genomic_DNA"/>
</dbReference>
<dbReference type="Proteomes" id="UP000595437">
    <property type="component" value="Chromosome 20"/>
</dbReference>
<proteinExistence type="predicted"/>
<feature type="compositionally biased region" description="Low complexity" evidence="1">
    <location>
        <begin position="11"/>
        <end position="23"/>
    </location>
</feature>
<dbReference type="AlphaFoldDB" id="A0A7T8GM85"/>
<protein>
    <submittedName>
        <fullName evidence="2">Uncharacterized protein</fullName>
    </submittedName>
</protein>
<name>A0A7T8GM85_CALRO</name>
<feature type="compositionally biased region" description="Pro residues" evidence="1">
    <location>
        <begin position="1"/>
        <end position="10"/>
    </location>
</feature>
<feature type="region of interest" description="Disordered" evidence="1">
    <location>
        <begin position="1"/>
        <end position="63"/>
    </location>
</feature>